<keyword evidence="2" id="KW-1185">Reference proteome</keyword>
<protein>
    <submittedName>
        <fullName evidence="1">Crosslink repair DNA glycosylase YcaQ family protein</fullName>
    </submittedName>
</protein>
<dbReference type="Pfam" id="PF06224">
    <property type="entry name" value="AlkZ-like"/>
    <property type="match status" value="1"/>
</dbReference>
<dbReference type="EMBL" id="JBEDNQ010000020">
    <property type="protein sequence ID" value="MEQ3554992.1"/>
    <property type="molecule type" value="Genomic_DNA"/>
</dbReference>
<comment type="caution">
    <text evidence="1">The sequence shown here is derived from an EMBL/GenBank/DDBJ whole genome shotgun (WGS) entry which is preliminary data.</text>
</comment>
<reference evidence="1 2" key="1">
    <citation type="submission" date="2024-03" db="EMBL/GenBank/DDBJ databases">
        <title>Draft genome sequence of Pseudonocardia nematodicida JCM 31783.</title>
        <authorList>
            <person name="Butdee W."/>
            <person name="Duangmal K."/>
        </authorList>
    </citation>
    <scope>NUCLEOTIDE SEQUENCE [LARGE SCALE GENOMIC DNA]</scope>
    <source>
        <strain evidence="1 2">JCM 31783</strain>
    </source>
</reference>
<gene>
    <name evidence="1" type="ORF">WIS52_31395</name>
</gene>
<accession>A0ABV1KM76</accession>
<dbReference type="Proteomes" id="UP001494902">
    <property type="component" value="Unassembled WGS sequence"/>
</dbReference>
<proteinExistence type="predicted"/>
<dbReference type="PANTHER" id="PTHR30528">
    <property type="entry name" value="CYTOPLASMIC PROTEIN"/>
    <property type="match status" value="1"/>
</dbReference>
<evidence type="ECO:0000313" key="2">
    <source>
        <dbReference type="Proteomes" id="UP001494902"/>
    </source>
</evidence>
<evidence type="ECO:0000313" key="1">
    <source>
        <dbReference type="EMBL" id="MEQ3554992.1"/>
    </source>
</evidence>
<dbReference type="InterPro" id="IPR009351">
    <property type="entry name" value="AlkZ-like"/>
</dbReference>
<dbReference type="PANTHER" id="PTHR30528:SF0">
    <property type="entry name" value="CYTOPLASMIC PROTEIN"/>
    <property type="match status" value="1"/>
</dbReference>
<organism evidence="1 2">
    <name type="scientific">Pseudonocardia nematodicida</name>
    <dbReference type="NCBI Taxonomy" id="1206997"/>
    <lineage>
        <taxon>Bacteria</taxon>
        <taxon>Bacillati</taxon>
        <taxon>Actinomycetota</taxon>
        <taxon>Actinomycetes</taxon>
        <taxon>Pseudonocardiales</taxon>
        <taxon>Pseudonocardiaceae</taxon>
        <taxon>Pseudonocardia</taxon>
    </lineage>
</organism>
<dbReference type="RefSeq" id="WP_349302063.1">
    <property type="nucleotide sequence ID" value="NZ_JBEDNQ010000020.1"/>
</dbReference>
<sequence length="420" mass="46528">MRTISADVARRTFLAAQGFTDPRPSGPATRRHLQRVLDRVKLLQLDSVNVAVRAHYMPLFSRLGAYPAALLDEAAWSPSARRPRLLAETWAHEASLVPVADWPLLSHETLPRRWWKHYGPLLEKHPSLAGDIRDVVAESGPIGAGAIEKALAPNARAGTVRPRPPGATWWERSEVKRVCEYLFAVGELAVGTRRHFERRYDLPERVLPAEVLAAPAPDPADAARALVARSASALGVATETDLRDYYRLGPERTRTAIAELLDAGALEPVAVRGWAKPAYRDPAARVPRAVTGRALLCPFDPLVWERERTERMFGFRYRIEIYVPEPKREYGYYVFPFLLDGELAGRVDLKADRAAGVLRVPGAFTEPGTAIPEPRLAAELAAELQHMARWLELDGVEVGERGNLAAALRAAVRTQPEPDS</sequence>
<name>A0ABV1KM76_9PSEU</name>